<evidence type="ECO:0000313" key="2">
    <source>
        <dbReference type="Proteomes" id="UP000583556"/>
    </source>
</evidence>
<evidence type="ECO:0000313" key="1">
    <source>
        <dbReference type="EMBL" id="NML93381.1"/>
    </source>
</evidence>
<dbReference type="Pfam" id="PF00450">
    <property type="entry name" value="Peptidase_S10"/>
    <property type="match status" value="1"/>
</dbReference>
<dbReference type="GO" id="GO:0004185">
    <property type="term" value="F:serine-type carboxypeptidase activity"/>
    <property type="evidence" value="ECO:0007669"/>
    <property type="project" value="InterPro"/>
</dbReference>
<dbReference type="Proteomes" id="UP000583556">
    <property type="component" value="Unassembled WGS sequence"/>
</dbReference>
<gene>
    <name evidence="1" type="ORF">HHL27_06810</name>
</gene>
<dbReference type="SUPFAM" id="SSF53474">
    <property type="entry name" value="alpha/beta-Hydrolases"/>
    <property type="match status" value="1"/>
</dbReference>
<name>A0A7Y0G8R8_9SPHN</name>
<dbReference type="RefSeq" id="WP_169492614.1">
    <property type="nucleotide sequence ID" value="NZ_JABBGM010000002.1"/>
</dbReference>
<dbReference type="InterPro" id="IPR029058">
    <property type="entry name" value="AB_hydrolase_fold"/>
</dbReference>
<keyword evidence="2" id="KW-1185">Reference proteome</keyword>
<dbReference type="InterPro" id="IPR001563">
    <property type="entry name" value="Peptidase_S10"/>
</dbReference>
<evidence type="ECO:0008006" key="3">
    <source>
        <dbReference type="Google" id="ProtNLM"/>
    </source>
</evidence>
<dbReference type="EMBL" id="JABBGM010000002">
    <property type="protein sequence ID" value="NML93381.1"/>
    <property type="molecule type" value="Genomic_DNA"/>
</dbReference>
<dbReference type="AlphaFoldDB" id="A0A7Y0G8R8"/>
<dbReference type="GO" id="GO:0006508">
    <property type="term" value="P:proteolysis"/>
    <property type="evidence" value="ECO:0007669"/>
    <property type="project" value="InterPro"/>
</dbReference>
<protein>
    <recommendedName>
        <fullName evidence="3">Carboxypeptidase C (Cathepsin A)</fullName>
    </recommendedName>
</protein>
<accession>A0A7Y0G8R8</accession>
<organism evidence="1 2">
    <name type="scientific">Novosphingobium olei</name>
    <dbReference type="NCBI Taxonomy" id="2728851"/>
    <lineage>
        <taxon>Bacteria</taxon>
        <taxon>Pseudomonadati</taxon>
        <taxon>Pseudomonadota</taxon>
        <taxon>Alphaproteobacteria</taxon>
        <taxon>Sphingomonadales</taxon>
        <taxon>Sphingomonadaceae</taxon>
        <taxon>Novosphingobium</taxon>
    </lineage>
</organism>
<sequence>MLRMARMKAAQGTARRRIPLVLLMFAMLGAALPAGRTDRLSWEMLPAQDSQGRTLGTLVVSSILRSGSSDAQRPTLIVFNGGPGASSAWLQLGLLGPLQADLPADPAVPIPSEPRLRAAPGRIGDLADVLFVDPLDTGFSRRAATVEAKRLRTLDADGDYLARAIALWLVRHDRVGQPVVLVGESYGAERAVAVADAWQRTGAGIHLAGLVLISQTVLNEFALGQEDRALALATGLPTVAATACYHRLVDGAAHDPDACAEQAAASDTLATKAVFANGSQPISRNAYRMVALQDRQRALGMYDSRRTAPVDPRRGWQDPSLAPLLQAMSHAVPRYNRALLGLMRSPVDGSAYVLYDPLIRATWQPTPGGAYGLADRLGTVLRTSGARLLVAGGLFDCVGSVGADRLLLSRLGLPPGTASAVRYPGGHMFYLEPQNRTRFRARLERFLRDLAPPRPSRTDLPASPEKA</sequence>
<reference evidence="1 2" key="1">
    <citation type="submission" date="2020-04" db="EMBL/GenBank/DDBJ databases">
        <title>Novosphingobium sp. TW-4 isolated from soil.</title>
        <authorList>
            <person name="Dahal R.H."/>
            <person name="Chaudhary D.K."/>
        </authorList>
    </citation>
    <scope>NUCLEOTIDE SEQUENCE [LARGE SCALE GENOMIC DNA]</scope>
    <source>
        <strain evidence="1 2">TW-4</strain>
    </source>
</reference>
<proteinExistence type="predicted"/>
<dbReference type="Gene3D" id="3.40.50.1820">
    <property type="entry name" value="alpha/beta hydrolase"/>
    <property type="match status" value="1"/>
</dbReference>
<comment type="caution">
    <text evidence="1">The sequence shown here is derived from an EMBL/GenBank/DDBJ whole genome shotgun (WGS) entry which is preliminary data.</text>
</comment>